<keyword evidence="1" id="KW-1133">Transmembrane helix</keyword>
<evidence type="ECO:0000256" key="1">
    <source>
        <dbReference type="SAM" id="Phobius"/>
    </source>
</evidence>
<protein>
    <submittedName>
        <fullName evidence="2">Uncharacterized protein</fullName>
    </submittedName>
</protein>
<name>A0AAW4U451_9FIRM</name>
<organism evidence="2 3">
    <name type="scientific">Megamonas funiformis</name>
    <dbReference type="NCBI Taxonomy" id="437897"/>
    <lineage>
        <taxon>Bacteria</taxon>
        <taxon>Bacillati</taxon>
        <taxon>Bacillota</taxon>
        <taxon>Negativicutes</taxon>
        <taxon>Selenomonadales</taxon>
        <taxon>Selenomonadaceae</taxon>
        <taxon>Megamonas</taxon>
    </lineage>
</organism>
<dbReference type="Proteomes" id="UP001198190">
    <property type="component" value="Unassembled WGS sequence"/>
</dbReference>
<accession>A0AAW4U451</accession>
<feature type="transmembrane region" description="Helical" evidence="1">
    <location>
        <begin position="31"/>
        <end position="52"/>
    </location>
</feature>
<proteinExistence type="predicted"/>
<sequence length="53" mass="5999">MKNIKTINIPLNSEFSADIKRLKQRKRKDNICKYCLEAVAVIGVISIGFMMVG</sequence>
<evidence type="ECO:0000313" key="3">
    <source>
        <dbReference type="Proteomes" id="UP001198190"/>
    </source>
</evidence>
<evidence type="ECO:0000313" key="2">
    <source>
        <dbReference type="EMBL" id="MCB6829295.1"/>
    </source>
</evidence>
<keyword evidence="1" id="KW-0472">Membrane</keyword>
<dbReference type="AlphaFoldDB" id="A0AAW4U451"/>
<keyword evidence="1" id="KW-0812">Transmembrane</keyword>
<dbReference type="RefSeq" id="WP_227153330.1">
    <property type="nucleotide sequence ID" value="NZ_JAJCGD010000047.1"/>
</dbReference>
<reference evidence="2" key="1">
    <citation type="submission" date="2021-10" db="EMBL/GenBank/DDBJ databases">
        <title>Collection of gut derived symbiotic bacterial strains cultured from healthy donors.</title>
        <authorList>
            <person name="Lin H."/>
            <person name="Littmann E."/>
            <person name="Claire K."/>
            <person name="Pamer E."/>
        </authorList>
    </citation>
    <scope>NUCLEOTIDE SEQUENCE</scope>
    <source>
        <strain evidence="2">MSK.7.16</strain>
    </source>
</reference>
<dbReference type="EMBL" id="JAJCGD010000047">
    <property type="protein sequence ID" value="MCB6829295.1"/>
    <property type="molecule type" value="Genomic_DNA"/>
</dbReference>
<gene>
    <name evidence="2" type="ORF">LIY65_11410</name>
</gene>
<comment type="caution">
    <text evidence="2">The sequence shown here is derived from an EMBL/GenBank/DDBJ whole genome shotgun (WGS) entry which is preliminary data.</text>
</comment>